<evidence type="ECO:0000259" key="2">
    <source>
        <dbReference type="Pfam" id="PF13229"/>
    </source>
</evidence>
<dbReference type="InterPro" id="IPR011050">
    <property type="entry name" value="Pectin_lyase_fold/virulence"/>
</dbReference>
<dbReference type="Gene3D" id="2.160.20.10">
    <property type="entry name" value="Single-stranded right-handed beta-helix, Pectin lyase-like"/>
    <property type="match status" value="1"/>
</dbReference>
<keyword evidence="1" id="KW-0732">Signal</keyword>
<evidence type="ECO:0000313" key="4">
    <source>
        <dbReference type="Proteomes" id="UP000756860"/>
    </source>
</evidence>
<accession>A0ABS5SGA6</accession>
<dbReference type="SUPFAM" id="SSF51126">
    <property type="entry name" value="Pectin lyase-like"/>
    <property type="match status" value="1"/>
</dbReference>
<comment type="caution">
    <text evidence="3">The sequence shown here is derived from an EMBL/GenBank/DDBJ whole genome shotgun (WGS) entry which is preliminary data.</text>
</comment>
<feature type="chain" id="PRO_5046268594" evidence="1">
    <location>
        <begin position="25"/>
        <end position="373"/>
    </location>
</feature>
<organism evidence="3 4">
    <name type="scientific">Geomobilimonas luticola</name>
    <dbReference type="NCBI Taxonomy" id="1114878"/>
    <lineage>
        <taxon>Bacteria</taxon>
        <taxon>Pseudomonadati</taxon>
        <taxon>Thermodesulfobacteriota</taxon>
        <taxon>Desulfuromonadia</taxon>
        <taxon>Geobacterales</taxon>
        <taxon>Geobacteraceae</taxon>
        <taxon>Geomobilimonas</taxon>
    </lineage>
</organism>
<evidence type="ECO:0000256" key="1">
    <source>
        <dbReference type="SAM" id="SignalP"/>
    </source>
</evidence>
<reference evidence="3 4" key="1">
    <citation type="submission" date="2021-05" db="EMBL/GenBank/DDBJ databases">
        <title>The draft genome of Geobacter luticola JCM 17780.</title>
        <authorList>
            <person name="Xu Z."/>
            <person name="Masuda Y."/>
            <person name="Itoh H."/>
            <person name="Senoo K."/>
        </authorList>
    </citation>
    <scope>NUCLEOTIDE SEQUENCE [LARGE SCALE GENOMIC DNA]</scope>
    <source>
        <strain evidence="3 4">JCM 17780</strain>
    </source>
</reference>
<evidence type="ECO:0000313" key="3">
    <source>
        <dbReference type="EMBL" id="MBT0654386.1"/>
    </source>
</evidence>
<dbReference type="RefSeq" id="WP_214176395.1">
    <property type="nucleotide sequence ID" value="NZ_JAHCVK010000010.1"/>
</dbReference>
<dbReference type="Proteomes" id="UP000756860">
    <property type="component" value="Unassembled WGS sequence"/>
</dbReference>
<feature type="domain" description="Right handed beta helix" evidence="2">
    <location>
        <begin position="194"/>
        <end position="333"/>
    </location>
</feature>
<proteinExistence type="predicted"/>
<feature type="signal peptide" evidence="1">
    <location>
        <begin position="1"/>
        <end position="24"/>
    </location>
</feature>
<keyword evidence="4" id="KW-1185">Reference proteome</keyword>
<protein>
    <submittedName>
        <fullName evidence="3">Right-handed parallel beta-helix repeat-containing protein</fullName>
    </submittedName>
</protein>
<gene>
    <name evidence="3" type="ORF">KI810_15100</name>
</gene>
<sequence>MKVIICRLLPVVFILGLLNVVAVAATPPRTVATRTPTVSYRNQVLTEDVTWRGEVLVEGGVTIAPQSTLTIDPGTVVRFRPAEGSEGGGASLLVRGRILANGSMERPILFTSTFEGASAGDWDGIVLLATEKKNLLEHCRVEGAVTGCQVLFSSLTLKHVRFTACRIGAEVKDSSVVIIGGGASECTTGMVLKGSEIDLREAAFNGNRRGVVTAGTSLFLSGSTFAGNGEAGLVADDCRLRISGCSFAGNGVGLRLTSCEGGIAASRIEKNTGDGLSLDRSRLKVSGNDISRNGRAGLRVADGGSVAWGNSFSANGEYDLSNDGSDDFTALGNWWGGVPATGVGKRIFGGHQDGSRGKVRYSPYLSESATTGL</sequence>
<dbReference type="InterPro" id="IPR012334">
    <property type="entry name" value="Pectin_lyas_fold"/>
</dbReference>
<dbReference type="EMBL" id="JAHCVK010000010">
    <property type="protein sequence ID" value="MBT0654386.1"/>
    <property type="molecule type" value="Genomic_DNA"/>
</dbReference>
<name>A0ABS5SGA6_9BACT</name>
<dbReference type="Pfam" id="PF13229">
    <property type="entry name" value="Beta_helix"/>
    <property type="match status" value="1"/>
</dbReference>
<dbReference type="InterPro" id="IPR039448">
    <property type="entry name" value="Beta_helix"/>
</dbReference>